<evidence type="ECO:0000313" key="4">
    <source>
        <dbReference type="Ensembl" id="ENSECRP00000000567.1"/>
    </source>
</evidence>
<organism evidence="4 5">
    <name type="scientific">Erpetoichthys calabaricus</name>
    <name type="common">Rope fish</name>
    <name type="synonym">Calamoichthys calabaricus</name>
    <dbReference type="NCBI Taxonomy" id="27687"/>
    <lineage>
        <taxon>Eukaryota</taxon>
        <taxon>Metazoa</taxon>
        <taxon>Chordata</taxon>
        <taxon>Craniata</taxon>
        <taxon>Vertebrata</taxon>
        <taxon>Euteleostomi</taxon>
        <taxon>Actinopterygii</taxon>
        <taxon>Polypteriformes</taxon>
        <taxon>Polypteridae</taxon>
        <taxon>Erpetoichthys</taxon>
    </lineage>
</organism>
<evidence type="ECO:0000256" key="3">
    <source>
        <dbReference type="PROSITE-ProRule" id="PRU00023"/>
    </source>
</evidence>
<feature type="repeat" description="ANK" evidence="3">
    <location>
        <begin position="158"/>
        <end position="180"/>
    </location>
</feature>
<dbReference type="GO" id="GO:0051059">
    <property type="term" value="F:NF-kappaB binding"/>
    <property type="evidence" value="ECO:0007669"/>
    <property type="project" value="TreeGrafter"/>
</dbReference>
<keyword evidence="1" id="KW-0677">Repeat</keyword>
<dbReference type="Ensembl" id="ENSECRT00000000580.1">
    <property type="protein sequence ID" value="ENSECRP00000000567.1"/>
    <property type="gene ID" value="ENSECRG00000000336.1"/>
</dbReference>
<dbReference type="PROSITE" id="PS50297">
    <property type="entry name" value="ANK_REP_REGION"/>
    <property type="match status" value="4"/>
</dbReference>
<evidence type="ECO:0000313" key="5">
    <source>
        <dbReference type="Proteomes" id="UP000694620"/>
    </source>
</evidence>
<dbReference type="Pfam" id="PF12796">
    <property type="entry name" value="Ank_2"/>
    <property type="match status" value="2"/>
</dbReference>
<dbReference type="InterPro" id="IPR002110">
    <property type="entry name" value="Ankyrin_rpt"/>
</dbReference>
<keyword evidence="2 3" id="KW-0040">ANK repeat</keyword>
<proteinExistence type="predicted"/>
<dbReference type="Gene3D" id="1.25.40.20">
    <property type="entry name" value="Ankyrin repeat-containing domain"/>
    <property type="match status" value="1"/>
</dbReference>
<reference evidence="4" key="3">
    <citation type="submission" date="2025-09" db="UniProtKB">
        <authorList>
            <consortium name="Ensembl"/>
        </authorList>
    </citation>
    <scope>IDENTIFICATION</scope>
</reference>
<dbReference type="PANTHER" id="PTHR46680:SF5">
    <property type="entry name" value="NFKB INHIBITOR EPSILON"/>
    <property type="match status" value="1"/>
</dbReference>
<gene>
    <name evidence="4" type="primary">LOC114650411</name>
</gene>
<dbReference type="PANTHER" id="PTHR46680">
    <property type="entry name" value="NF-KAPPA-B INHIBITOR ALPHA"/>
    <property type="match status" value="1"/>
</dbReference>
<dbReference type="AlphaFoldDB" id="A0A8C4RCJ7"/>
<reference evidence="4" key="2">
    <citation type="submission" date="2025-08" db="UniProtKB">
        <authorList>
            <consortium name="Ensembl"/>
        </authorList>
    </citation>
    <scope>IDENTIFICATION</scope>
</reference>
<evidence type="ECO:0000256" key="2">
    <source>
        <dbReference type="ARBA" id="ARBA00023043"/>
    </source>
</evidence>
<protein>
    <submittedName>
        <fullName evidence="4">NF-kappa-B inhibitor alpha-like</fullName>
    </submittedName>
</protein>
<dbReference type="OrthoDB" id="10254947at2759"/>
<dbReference type="InterPro" id="IPR036770">
    <property type="entry name" value="Ankyrin_rpt-contain_sf"/>
</dbReference>
<feature type="repeat" description="ANK" evidence="3">
    <location>
        <begin position="240"/>
        <end position="272"/>
    </location>
</feature>
<feature type="repeat" description="ANK" evidence="3">
    <location>
        <begin position="125"/>
        <end position="157"/>
    </location>
</feature>
<dbReference type="PROSITE" id="PS50088">
    <property type="entry name" value="ANK_REPEAT"/>
    <property type="match status" value="4"/>
</dbReference>
<sequence>MELTDDMIPIDSDCFTLEQGYPVERNEAIEMKKTLPLECPQEADDLCDSGFLENFNSGCSLHDRRNQDGQEGDMDTAETRASLWRFLSEDQDTFLHLCIIHESEDRALSIIHQASPSFLNFQNTLYQTPLHLAVYLRLVKTVRDLVLWGADTNLQDWNGNTPLHLACDYGYVDCLQALTQPPTEEEQLQRPQQLIEPPDLEKHNWRGHACIHIAVLQGNYQTLEILLSLGADINAEEVTWGRRPLHLATENNDIKMVSLLLERGAQVDSETYSGVTPLELAIGRGNGQLAVELQHTVGLSGSNTSVIINGCFFDDLKLRGLPLTSH</sequence>
<evidence type="ECO:0000256" key="1">
    <source>
        <dbReference type="ARBA" id="ARBA00022737"/>
    </source>
</evidence>
<name>A0A8C4RCJ7_ERPCA</name>
<reference evidence="4" key="1">
    <citation type="submission" date="2021-06" db="EMBL/GenBank/DDBJ databases">
        <authorList>
            <consortium name="Wellcome Sanger Institute Data Sharing"/>
        </authorList>
    </citation>
    <scope>NUCLEOTIDE SEQUENCE [LARGE SCALE GENOMIC DNA]</scope>
</reference>
<dbReference type="SMART" id="SM00248">
    <property type="entry name" value="ANK"/>
    <property type="match status" value="4"/>
</dbReference>
<dbReference type="Proteomes" id="UP000694620">
    <property type="component" value="Chromosome 1"/>
</dbReference>
<accession>A0A8C4RCJ7</accession>
<dbReference type="SUPFAM" id="SSF48403">
    <property type="entry name" value="Ankyrin repeat"/>
    <property type="match status" value="1"/>
</dbReference>
<dbReference type="GO" id="GO:0005829">
    <property type="term" value="C:cytosol"/>
    <property type="evidence" value="ECO:0007669"/>
    <property type="project" value="TreeGrafter"/>
</dbReference>
<dbReference type="RefSeq" id="XP_028655862.1">
    <property type="nucleotide sequence ID" value="XM_028800029.2"/>
</dbReference>
<dbReference type="PRINTS" id="PR01415">
    <property type="entry name" value="ANKYRIN"/>
</dbReference>
<keyword evidence="5" id="KW-1185">Reference proteome</keyword>
<dbReference type="GO" id="GO:0071356">
    <property type="term" value="P:cellular response to tumor necrosis factor"/>
    <property type="evidence" value="ECO:0007669"/>
    <property type="project" value="TreeGrafter"/>
</dbReference>
<dbReference type="InterPro" id="IPR051070">
    <property type="entry name" value="NF-kappa-B_inhibitor"/>
</dbReference>
<dbReference type="GeneTree" id="ENSGT00940000159120"/>
<feature type="repeat" description="ANK" evidence="3">
    <location>
        <begin position="206"/>
        <end position="238"/>
    </location>
</feature>
<dbReference type="GeneID" id="114650411"/>